<comment type="subcellular location">
    <subcellularLocation>
        <location evidence="1">Membrane</location>
        <topology evidence="1">Multi-pass membrane protein</topology>
    </subcellularLocation>
</comment>
<evidence type="ECO:0000256" key="4">
    <source>
        <dbReference type="ARBA" id="ARBA00023136"/>
    </source>
</evidence>
<dbReference type="Pfam" id="PF04479">
    <property type="entry name" value="RTA1"/>
    <property type="match status" value="1"/>
</dbReference>
<keyword evidence="7" id="KW-1185">Reference proteome</keyword>
<evidence type="ECO:0000256" key="3">
    <source>
        <dbReference type="ARBA" id="ARBA00022989"/>
    </source>
</evidence>
<keyword evidence="2 5" id="KW-0812">Transmembrane</keyword>
<dbReference type="AlphaFoldDB" id="A0AAW0FLW6"/>
<dbReference type="InterPro" id="IPR007568">
    <property type="entry name" value="RTA1"/>
</dbReference>
<keyword evidence="3 5" id="KW-1133">Transmembrane helix</keyword>
<sequence length="174" mass="18970">MSSDSTEWGPDVISPSGKILQSPYYGYLISESSSYAFTALFGLSMFIHLIQAVCFRQWWLVPTVVLCGIGEALGWGGRIWSFYEPLDQTPYLVQIVALIIAPTPFIGAVFMTFARMAQWSGTKYSRLSPRLYSRIFLTSDIVCLCVQAVGGGIAGSSNDDSTAELGGRIMLAGN</sequence>
<dbReference type="PANTHER" id="PTHR31465:SF9">
    <property type="entry name" value="SPHINGOID LONG-CHAIN BASE TRANSPORTER RSB1"/>
    <property type="match status" value="1"/>
</dbReference>
<feature type="transmembrane region" description="Helical" evidence="5">
    <location>
        <begin position="24"/>
        <end position="47"/>
    </location>
</feature>
<evidence type="ECO:0000256" key="1">
    <source>
        <dbReference type="ARBA" id="ARBA00004141"/>
    </source>
</evidence>
<name>A0AAW0FLW6_9APHY</name>
<reference evidence="6 7" key="1">
    <citation type="submission" date="2022-09" db="EMBL/GenBank/DDBJ databases">
        <authorList>
            <person name="Palmer J.M."/>
        </authorList>
    </citation>
    <scope>NUCLEOTIDE SEQUENCE [LARGE SCALE GENOMIC DNA]</scope>
    <source>
        <strain evidence="6 7">DSM 7382</strain>
    </source>
</reference>
<organism evidence="6 7">
    <name type="scientific">Cerrena zonata</name>
    <dbReference type="NCBI Taxonomy" id="2478898"/>
    <lineage>
        <taxon>Eukaryota</taxon>
        <taxon>Fungi</taxon>
        <taxon>Dikarya</taxon>
        <taxon>Basidiomycota</taxon>
        <taxon>Agaricomycotina</taxon>
        <taxon>Agaricomycetes</taxon>
        <taxon>Polyporales</taxon>
        <taxon>Cerrenaceae</taxon>
        <taxon>Cerrena</taxon>
    </lineage>
</organism>
<accession>A0AAW0FLW6</accession>
<dbReference type="PANTHER" id="PTHR31465">
    <property type="entry name" value="PROTEIN RTA1-RELATED"/>
    <property type="match status" value="1"/>
</dbReference>
<feature type="transmembrane region" description="Helical" evidence="5">
    <location>
        <begin position="59"/>
        <end position="80"/>
    </location>
</feature>
<evidence type="ECO:0008006" key="8">
    <source>
        <dbReference type="Google" id="ProtNLM"/>
    </source>
</evidence>
<keyword evidence="4 5" id="KW-0472">Membrane</keyword>
<dbReference type="GO" id="GO:0000324">
    <property type="term" value="C:fungal-type vacuole"/>
    <property type="evidence" value="ECO:0007669"/>
    <property type="project" value="TreeGrafter"/>
</dbReference>
<proteinExistence type="predicted"/>
<dbReference type="GO" id="GO:0005886">
    <property type="term" value="C:plasma membrane"/>
    <property type="evidence" value="ECO:0007669"/>
    <property type="project" value="TreeGrafter"/>
</dbReference>
<evidence type="ECO:0000256" key="2">
    <source>
        <dbReference type="ARBA" id="ARBA00022692"/>
    </source>
</evidence>
<protein>
    <recommendedName>
        <fullName evidence="8">RTA1 domain protein</fullName>
    </recommendedName>
</protein>
<dbReference type="Proteomes" id="UP001385951">
    <property type="component" value="Unassembled WGS sequence"/>
</dbReference>
<comment type="caution">
    <text evidence="6">The sequence shown here is derived from an EMBL/GenBank/DDBJ whole genome shotgun (WGS) entry which is preliminary data.</text>
</comment>
<feature type="transmembrane region" description="Helical" evidence="5">
    <location>
        <begin position="92"/>
        <end position="114"/>
    </location>
</feature>
<feature type="transmembrane region" description="Helical" evidence="5">
    <location>
        <begin position="135"/>
        <end position="155"/>
    </location>
</feature>
<dbReference type="EMBL" id="JASBNA010000040">
    <property type="protein sequence ID" value="KAK7681636.1"/>
    <property type="molecule type" value="Genomic_DNA"/>
</dbReference>
<gene>
    <name evidence="6" type="ORF">QCA50_015370</name>
</gene>
<evidence type="ECO:0000313" key="6">
    <source>
        <dbReference type="EMBL" id="KAK7681636.1"/>
    </source>
</evidence>
<evidence type="ECO:0000256" key="5">
    <source>
        <dbReference type="SAM" id="Phobius"/>
    </source>
</evidence>
<evidence type="ECO:0000313" key="7">
    <source>
        <dbReference type="Proteomes" id="UP001385951"/>
    </source>
</evidence>